<keyword evidence="6" id="KW-1185">Reference proteome</keyword>
<protein>
    <submittedName>
        <fullName evidence="5">Lrp/AsnC family transcriptional regulator</fullName>
    </submittedName>
</protein>
<organism evidence="5 6">
    <name type="scientific">Robiginitalea aurantiaca</name>
    <dbReference type="NCBI Taxonomy" id="3056915"/>
    <lineage>
        <taxon>Bacteria</taxon>
        <taxon>Pseudomonadati</taxon>
        <taxon>Bacteroidota</taxon>
        <taxon>Flavobacteriia</taxon>
        <taxon>Flavobacteriales</taxon>
        <taxon>Flavobacteriaceae</taxon>
        <taxon>Robiginitalea</taxon>
    </lineage>
</organism>
<dbReference type="InterPro" id="IPR011991">
    <property type="entry name" value="ArsR-like_HTH"/>
</dbReference>
<dbReference type="PROSITE" id="PS00519">
    <property type="entry name" value="HTH_ASNC_1"/>
    <property type="match status" value="1"/>
</dbReference>
<dbReference type="SUPFAM" id="SSF54909">
    <property type="entry name" value="Dimeric alpha+beta barrel"/>
    <property type="match status" value="1"/>
</dbReference>
<dbReference type="InterPro" id="IPR011008">
    <property type="entry name" value="Dimeric_a/b-barrel"/>
</dbReference>
<dbReference type="InterPro" id="IPR036388">
    <property type="entry name" value="WH-like_DNA-bd_sf"/>
</dbReference>
<dbReference type="InterPro" id="IPR000485">
    <property type="entry name" value="AsnC-type_HTH_dom"/>
</dbReference>
<evidence type="ECO:0000256" key="2">
    <source>
        <dbReference type="ARBA" id="ARBA00023125"/>
    </source>
</evidence>
<evidence type="ECO:0000313" key="5">
    <source>
        <dbReference type="EMBL" id="MDM9632141.1"/>
    </source>
</evidence>
<dbReference type="SUPFAM" id="SSF46785">
    <property type="entry name" value="Winged helix' DNA-binding domain"/>
    <property type="match status" value="1"/>
</dbReference>
<dbReference type="Proteomes" id="UP001174839">
    <property type="component" value="Unassembled WGS sequence"/>
</dbReference>
<accession>A0ABT7WGU4</accession>
<dbReference type="SMART" id="SM00344">
    <property type="entry name" value="HTH_ASNC"/>
    <property type="match status" value="1"/>
</dbReference>
<dbReference type="PRINTS" id="PR00033">
    <property type="entry name" value="HTHASNC"/>
</dbReference>
<dbReference type="Pfam" id="PF13404">
    <property type="entry name" value="HTH_AsnC-type"/>
    <property type="match status" value="1"/>
</dbReference>
<dbReference type="EMBL" id="JAUDUY010000006">
    <property type="protein sequence ID" value="MDM9632141.1"/>
    <property type="molecule type" value="Genomic_DNA"/>
</dbReference>
<feature type="domain" description="HTH asnC-type" evidence="4">
    <location>
        <begin position="1"/>
        <end position="64"/>
    </location>
</feature>
<dbReference type="Pfam" id="PF01037">
    <property type="entry name" value="AsnC_trans_reg"/>
    <property type="match status" value="1"/>
</dbReference>
<dbReference type="InterPro" id="IPR019885">
    <property type="entry name" value="Tscrpt_reg_HTH_AsnC-type_CS"/>
</dbReference>
<keyword evidence="2" id="KW-0238">DNA-binding</keyword>
<keyword evidence="3" id="KW-0804">Transcription</keyword>
<evidence type="ECO:0000313" key="6">
    <source>
        <dbReference type="Proteomes" id="UP001174839"/>
    </source>
</evidence>
<name>A0ABT7WGU4_9FLAO</name>
<dbReference type="Gene3D" id="3.30.70.920">
    <property type="match status" value="1"/>
</dbReference>
<dbReference type="PANTHER" id="PTHR30154:SF34">
    <property type="entry name" value="TRANSCRIPTIONAL REGULATOR AZLB"/>
    <property type="match status" value="1"/>
</dbReference>
<evidence type="ECO:0000256" key="3">
    <source>
        <dbReference type="ARBA" id="ARBA00023163"/>
    </source>
</evidence>
<gene>
    <name evidence="5" type="ORF">QU605_11695</name>
</gene>
<evidence type="ECO:0000259" key="4">
    <source>
        <dbReference type="PROSITE" id="PS50956"/>
    </source>
</evidence>
<dbReference type="Gene3D" id="1.10.10.10">
    <property type="entry name" value="Winged helix-like DNA-binding domain superfamily/Winged helix DNA-binding domain"/>
    <property type="match status" value="1"/>
</dbReference>
<evidence type="ECO:0000256" key="1">
    <source>
        <dbReference type="ARBA" id="ARBA00023015"/>
    </source>
</evidence>
<reference evidence="5" key="1">
    <citation type="submission" date="2023-06" db="EMBL/GenBank/DDBJ databases">
        <title>Robiginitalea aurantiacus sp. nov. and Algoriphagus sediminis sp. nov., isolated from coastal sediment.</title>
        <authorList>
            <person name="Zhou Z.Y."/>
            <person name="An J."/>
            <person name="Jia Y.W."/>
            <person name="Du Z.J."/>
        </authorList>
    </citation>
    <scope>NUCLEOTIDE SEQUENCE</scope>
    <source>
        <strain evidence="5">M39</strain>
    </source>
</reference>
<dbReference type="InterPro" id="IPR019887">
    <property type="entry name" value="Tscrpt_reg_AsnC/Lrp_C"/>
</dbReference>
<sequence>MDETDKKILQQLQRNSKLTTKALAADLGLSATAVYERIRRLERNGMILGYVARIDPVKVHLDFRVFCQVKLSQHVQHQIRTFEKEVDQLKEVVSCYHLGGEYDYLLEICVRDMAAYREFMVSKLTLIPQIGSTHSAFVINTVKQTHELPL</sequence>
<proteinExistence type="predicted"/>
<dbReference type="InterPro" id="IPR019888">
    <property type="entry name" value="Tscrpt_reg_AsnC-like"/>
</dbReference>
<dbReference type="RefSeq" id="WP_289725506.1">
    <property type="nucleotide sequence ID" value="NZ_JAUDUY010000006.1"/>
</dbReference>
<comment type="caution">
    <text evidence="5">The sequence shown here is derived from an EMBL/GenBank/DDBJ whole genome shotgun (WGS) entry which is preliminary data.</text>
</comment>
<dbReference type="CDD" id="cd00090">
    <property type="entry name" value="HTH_ARSR"/>
    <property type="match status" value="1"/>
</dbReference>
<dbReference type="InterPro" id="IPR036390">
    <property type="entry name" value="WH_DNA-bd_sf"/>
</dbReference>
<dbReference type="PROSITE" id="PS50956">
    <property type="entry name" value="HTH_ASNC_2"/>
    <property type="match status" value="1"/>
</dbReference>
<keyword evidence="1" id="KW-0805">Transcription regulation</keyword>
<dbReference type="PANTHER" id="PTHR30154">
    <property type="entry name" value="LEUCINE-RESPONSIVE REGULATORY PROTEIN"/>
    <property type="match status" value="1"/>
</dbReference>